<comment type="caution">
    <text evidence="4">The sequence shown here is derived from an EMBL/GenBank/DDBJ whole genome shotgun (WGS) entry which is preliminary data.</text>
</comment>
<dbReference type="Gene3D" id="3.40.80.10">
    <property type="entry name" value="Peptidoglycan recognition protein-like"/>
    <property type="match status" value="2"/>
</dbReference>
<feature type="domain" description="Peptidoglycan recognition protein family" evidence="3">
    <location>
        <begin position="1"/>
        <end position="125"/>
    </location>
</feature>
<protein>
    <recommendedName>
        <fullName evidence="6">Peptidoglycan recognition protein</fullName>
    </recommendedName>
</protein>
<keyword evidence="5" id="KW-1185">Reference proteome</keyword>
<feature type="domain" description="N-acetylmuramoyl-L-alanine amidase" evidence="2">
    <location>
        <begin position="1"/>
        <end position="131"/>
    </location>
</feature>
<dbReference type="Pfam" id="PF01510">
    <property type="entry name" value="Amidase_2"/>
    <property type="match status" value="2"/>
</dbReference>
<evidence type="ECO:0000313" key="4">
    <source>
        <dbReference type="EMBL" id="KAJ8317500.1"/>
    </source>
</evidence>
<sequence>MEHLPVDLFFIHHTSEQSCTDPAHCIKIVQGIQNYHIEHNGWWDIGYSFLVGEDGNVYEGRGWKRVGAHTYGFNSRSLALSFIGNFENRVPNEKALNAAKALLECGIQKGYLNPSYRLYGHRDALPNECPGTSLYNLINTWPHYSTIPLQKSSDLLCINRGGTCQDDSISCPGGYVSNHCSGAANRRCCLPSTSNTGSCNNVKIISRDSWGARDPKTISQEHLPVDLFFIHHTEGPSCTDTATCINWSDIGYSFLVGEDGNVYEGRGWHRVGAHTQGYNSRSLAVSVMGNYMNHLPNEKALAAVKALIQCGVDNGYISHHYRLYGHRDAGSTNCPGTTLYNLIRTWPHY</sequence>
<evidence type="ECO:0008006" key="6">
    <source>
        <dbReference type="Google" id="ProtNLM"/>
    </source>
</evidence>
<dbReference type="InterPro" id="IPR006619">
    <property type="entry name" value="PGRP_domain_met/bac"/>
</dbReference>
<dbReference type="SMART" id="SM00701">
    <property type="entry name" value="PGRP"/>
    <property type="match status" value="2"/>
</dbReference>
<evidence type="ECO:0000259" key="3">
    <source>
        <dbReference type="SMART" id="SM00701"/>
    </source>
</evidence>
<dbReference type="EMBL" id="JARBDR010000246">
    <property type="protein sequence ID" value="KAJ8317500.1"/>
    <property type="molecule type" value="Genomic_DNA"/>
</dbReference>
<accession>A0ABQ9FMK7</accession>
<reference evidence="4 5" key="1">
    <citation type="submission" date="2022-12" db="EMBL/GenBank/DDBJ databases">
        <title>Chromosome-level genome of Tegillarca granosa.</title>
        <authorList>
            <person name="Kim J."/>
        </authorList>
    </citation>
    <scope>NUCLEOTIDE SEQUENCE [LARGE SCALE GENOMIC DNA]</scope>
    <source>
        <strain evidence="4">Teg-2019</strain>
        <tissue evidence="4">Adductor muscle</tissue>
    </source>
</reference>
<dbReference type="SUPFAM" id="SSF55846">
    <property type="entry name" value="N-acetylmuramoyl-L-alanine amidase-like"/>
    <property type="match status" value="2"/>
</dbReference>
<dbReference type="InterPro" id="IPR002502">
    <property type="entry name" value="Amidase_domain"/>
</dbReference>
<dbReference type="CDD" id="cd06583">
    <property type="entry name" value="PGRP"/>
    <property type="match status" value="2"/>
</dbReference>
<dbReference type="Proteomes" id="UP001217089">
    <property type="component" value="Unassembled WGS sequence"/>
</dbReference>
<name>A0ABQ9FMK7_TEGGR</name>
<comment type="similarity">
    <text evidence="1">Belongs to the N-acetylmuramoyl-L-alanine amidase 2 family.</text>
</comment>
<proteinExistence type="inferred from homology"/>
<dbReference type="PANTHER" id="PTHR11022:SF41">
    <property type="entry name" value="PEPTIDOGLYCAN-RECOGNITION PROTEIN LC-RELATED"/>
    <property type="match status" value="1"/>
</dbReference>
<gene>
    <name evidence="4" type="ORF">KUTeg_005404</name>
</gene>
<evidence type="ECO:0000259" key="2">
    <source>
        <dbReference type="SMART" id="SM00644"/>
    </source>
</evidence>
<feature type="non-terminal residue" evidence="4">
    <location>
        <position position="349"/>
    </location>
</feature>
<organism evidence="4 5">
    <name type="scientific">Tegillarca granosa</name>
    <name type="common">Malaysian cockle</name>
    <name type="synonym">Anadara granosa</name>
    <dbReference type="NCBI Taxonomy" id="220873"/>
    <lineage>
        <taxon>Eukaryota</taxon>
        <taxon>Metazoa</taxon>
        <taxon>Spiralia</taxon>
        <taxon>Lophotrochozoa</taxon>
        <taxon>Mollusca</taxon>
        <taxon>Bivalvia</taxon>
        <taxon>Autobranchia</taxon>
        <taxon>Pteriomorphia</taxon>
        <taxon>Arcoida</taxon>
        <taxon>Arcoidea</taxon>
        <taxon>Arcidae</taxon>
        <taxon>Tegillarca</taxon>
    </lineage>
</organism>
<feature type="domain" description="Peptidoglycan recognition protein family" evidence="3">
    <location>
        <begin position="202"/>
        <end position="330"/>
    </location>
</feature>
<feature type="domain" description="N-acetylmuramoyl-L-alanine amidase" evidence="2">
    <location>
        <begin position="210"/>
        <end position="336"/>
    </location>
</feature>
<dbReference type="PANTHER" id="PTHR11022">
    <property type="entry name" value="PEPTIDOGLYCAN RECOGNITION PROTEIN"/>
    <property type="match status" value="1"/>
</dbReference>
<dbReference type="InterPro" id="IPR015510">
    <property type="entry name" value="PGRP"/>
</dbReference>
<evidence type="ECO:0000256" key="1">
    <source>
        <dbReference type="ARBA" id="ARBA00007553"/>
    </source>
</evidence>
<dbReference type="SMART" id="SM00644">
    <property type="entry name" value="Ami_2"/>
    <property type="match status" value="2"/>
</dbReference>
<dbReference type="InterPro" id="IPR036505">
    <property type="entry name" value="Amidase/PGRP_sf"/>
</dbReference>
<evidence type="ECO:0000313" key="5">
    <source>
        <dbReference type="Proteomes" id="UP001217089"/>
    </source>
</evidence>